<sequence length="297" mass="35006">MIIDEVEEESAEDALRRKKGKDKEELKDTANVSPHEDTIHAKEIHSCKEGTEYTRLTFVSVIYFMCIQRSSEVFHPDSLIGQFLKDLRLLYEPCRVVAIRTRDHEYHHDDDVCLEGESSAKRQKTFERGRYTTSIDDDEVPSEEVLPELLAEVSGKEMTTDDLQRIQKFNVMMRSQYDLGKEHQYHLDQIKSYIESQIVWESRKEDLTLQIPKKPTQVFQSCEKNPKIPSISLVNQDIFYLNNGNSETRKYVPSLHKIHAFLFPENDLEELNSRWVKKTIKRLHLYTRYVVDHWKSP</sequence>
<dbReference type="EMBL" id="BQNB010021571">
    <property type="protein sequence ID" value="GJU07769.1"/>
    <property type="molecule type" value="Genomic_DNA"/>
</dbReference>
<feature type="region of interest" description="Disordered" evidence="1">
    <location>
        <begin position="1"/>
        <end position="35"/>
    </location>
</feature>
<comment type="caution">
    <text evidence="2">The sequence shown here is derived from an EMBL/GenBank/DDBJ whole genome shotgun (WGS) entry which is preliminary data.</text>
</comment>
<evidence type="ECO:0000256" key="1">
    <source>
        <dbReference type="SAM" id="MobiDB-lite"/>
    </source>
</evidence>
<reference evidence="2" key="2">
    <citation type="submission" date="2022-01" db="EMBL/GenBank/DDBJ databases">
        <authorList>
            <person name="Yamashiro T."/>
            <person name="Shiraishi A."/>
            <person name="Satake H."/>
            <person name="Nakayama K."/>
        </authorList>
    </citation>
    <scope>NUCLEOTIDE SEQUENCE</scope>
</reference>
<reference evidence="2" key="1">
    <citation type="journal article" date="2022" name="Int. J. Mol. Sci.">
        <title>Draft Genome of Tanacetum Coccineum: Genomic Comparison of Closely Related Tanacetum-Family Plants.</title>
        <authorList>
            <person name="Yamashiro T."/>
            <person name="Shiraishi A."/>
            <person name="Nakayama K."/>
            <person name="Satake H."/>
        </authorList>
    </citation>
    <scope>NUCLEOTIDE SEQUENCE</scope>
</reference>
<gene>
    <name evidence="2" type="ORF">Tco_1124199</name>
</gene>
<proteinExistence type="predicted"/>
<accession>A0ABQ5J9E2</accession>
<organism evidence="2 3">
    <name type="scientific">Tanacetum coccineum</name>
    <dbReference type="NCBI Taxonomy" id="301880"/>
    <lineage>
        <taxon>Eukaryota</taxon>
        <taxon>Viridiplantae</taxon>
        <taxon>Streptophyta</taxon>
        <taxon>Embryophyta</taxon>
        <taxon>Tracheophyta</taxon>
        <taxon>Spermatophyta</taxon>
        <taxon>Magnoliopsida</taxon>
        <taxon>eudicotyledons</taxon>
        <taxon>Gunneridae</taxon>
        <taxon>Pentapetalae</taxon>
        <taxon>asterids</taxon>
        <taxon>campanulids</taxon>
        <taxon>Asterales</taxon>
        <taxon>Asteraceae</taxon>
        <taxon>Asteroideae</taxon>
        <taxon>Anthemideae</taxon>
        <taxon>Anthemidinae</taxon>
        <taxon>Tanacetum</taxon>
    </lineage>
</organism>
<keyword evidence="3" id="KW-1185">Reference proteome</keyword>
<feature type="compositionally biased region" description="Acidic residues" evidence="1">
    <location>
        <begin position="1"/>
        <end position="12"/>
    </location>
</feature>
<feature type="compositionally biased region" description="Basic and acidic residues" evidence="1">
    <location>
        <begin position="21"/>
        <end position="35"/>
    </location>
</feature>
<protein>
    <submittedName>
        <fullName evidence="2">Uncharacterized protein</fullName>
    </submittedName>
</protein>
<evidence type="ECO:0000313" key="2">
    <source>
        <dbReference type="EMBL" id="GJU07769.1"/>
    </source>
</evidence>
<name>A0ABQ5J9E2_9ASTR</name>
<evidence type="ECO:0000313" key="3">
    <source>
        <dbReference type="Proteomes" id="UP001151760"/>
    </source>
</evidence>
<dbReference type="Proteomes" id="UP001151760">
    <property type="component" value="Unassembled WGS sequence"/>
</dbReference>